<dbReference type="PROSITE" id="PS50195">
    <property type="entry name" value="PX"/>
    <property type="match status" value="1"/>
</dbReference>
<dbReference type="OrthoDB" id="548867at2759"/>
<evidence type="ECO:0000313" key="3">
    <source>
        <dbReference type="EMBL" id="KNE55302.1"/>
    </source>
</evidence>
<feature type="domain" description="PX" evidence="2">
    <location>
        <begin position="160"/>
        <end position="281"/>
    </location>
</feature>
<dbReference type="eggNOG" id="KOG4773">
    <property type="taxonomic scope" value="Eukaryota"/>
</dbReference>
<reference evidence="4" key="2">
    <citation type="submission" date="2009-11" db="EMBL/GenBank/DDBJ databases">
        <title>The Genome Sequence of Allomyces macrogynus strain ATCC 38327.</title>
        <authorList>
            <consortium name="The Broad Institute Genome Sequencing Platform"/>
            <person name="Russ C."/>
            <person name="Cuomo C."/>
            <person name="Shea T."/>
            <person name="Young S.K."/>
            <person name="Zeng Q."/>
            <person name="Koehrsen M."/>
            <person name="Haas B."/>
            <person name="Borodovsky M."/>
            <person name="Guigo R."/>
            <person name="Alvarado L."/>
            <person name="Berlin A."/>
            <person name="Borenstein D."/>
            <person name="Chen Z."/>
            <person name="Engels R."/>
            <person name="Freedman E."/>
            <person name="Gellesch M."/>
            <person name="Goldberg J."/>
            <person name="Griggs A."/>
            <person name="Gujja S."/>
            <person name="Heiman D."/>
            <person name="Hepburn T."/>
            <person name="Howarth C."/>
            <person name="Jen D."/>
            <person name="Larson L."/>
            <person name="Lewis B."/>
            <person name="Mehta T."/>
            <person name="Park D."/>
            <person name="Pearson M."/>
            <person name="Roberts A."/>
            <person name="Saif S."/>
            <person name="Shenoy N."/>
            <person name="Sisk P."/>
            <person name="Stolte C."/>
            <person name="Sykes S."/>
            <person name="Walk T."/>
            <person name="White J."/>
            <person name="Yandava C."/>
            <person name="Burger G."/>
            <person name="Gray M.W."/>
            <person name="Holland P.W.H."/>
            <person name="King N."/>
            <person name="Lang F.B.F."/>
            <person name="Roger A.J."/>
            <person name="Ruiz-Trillo I."/>
            <person name="Lander E."/>
            <person name="Nusbaum C."/>
        </authorList>
    </citation>
    <scope>NUCLEOTIDE SEQUENCE [LARGE SCALE GENOMIC DNA]</scope>
    <source>
        <strain evidence="4">ATCC 38327</strain>
    </source>
</reference>
<dbReference type="VEuPathDB" id="FungiDB:AMAG_01209"/>
<sequence length="452" mass="48004">MPRPSRSGGRRAHVRAHSGEHWAVAQFVGKPGAPALIPFSYLAVRDPTTQHPIRDVHADILARGRLPTLRAWKARHSAPPAMPATRHSDPNPHGIQAVGGPPRIQPHNKPLSYQSAGSAASLNSGIAATARFAVPGPPLMLARFPPASANPLPGPQSPSDARLVAVTIPAYEYRAEPDDYWYAVHTHRADGARAVLYRHANEVRDVAYVVDAWTRAERLPPVPGTDVVLDARDDAASETYTRERRPDLEAFLASLIAHPAADRLLSVPAVAHFFRPHAGDKLRRPSIPVDPTMVGITPRASRDAIMDAPGPTSRPTSSGHDPLLIKSRPTSAEHADAAALAAAVTDTAATATPPSLALKIKIVAGADVVAIRCNPATSTFIALIAKIADKLYSGDMARIGRLMWRKQAADALHAGSAASAAHEAGEWVELDGEAALADAVKVAGGRMLIYVQ</sequence>
<dbReference type="Proteomes" id="UP000054350">
    <property type="component" value="Unassembled WGS sequence"/>
</dbReference>
<name>A0A0L0RY26_ALLM3</name>
<dbReference type="InterPro" id="IPR001683">
    <property type="entry name" value="PX_dom"/>
</dbReference>
<evidence type="ECO:0000259" key="2">
    <source>
        <dbReference type="PROSITE" id="PS50195"/>
    </source>
</evidence>
<dbReference type="SUPFAM" id="SSF64268">
    <property type="entry name" value="PX domain"/>
    <property type="match status" value="1"/>
</dbReference>
<dbReference type="InterPro" id="IPR036871">
    <property type="entry name" value="PX_dom_sf"/>
</dbReference>
<dbReference type="EMBL" id="GG745329">
    <property type="protein sequence ID" value="KNE55302.1"/>
    <property type="molecule type" value="Genomic_DNA"/>
</dbReference>
<organism evidence="3 4">
    <name type="scientific">Allomyces macrogynus (strain ATCC 38327)</name>
    <name type="common">Allomyces javanicus var. macrogynus</name>
    <dbReference type="NCBI Taxonomy" id="578462"/>
    <lineage>
        <taxon>Eukaryota</taxon>
        <taxon>Fungi</taxon>
        <taxon>Fungi incertae sedis</taxon>
        <taxon>Blastocladiomycota</taxon>
        <taxon>Blastocladiomycetes</taxon>
        <taxon>Blastocladiales</taxon>
        <taxon>Blastocladiaceae</taxon>
        <taxon>Allomyces</taxon>
    </lineage>
</organism>
<reference evidence="3 4" key="1">
    <citation type="submission" date="2009-11" db="EMBL/GenBank/DDBJ databases">
        <title>Annotation of Allomyces macrogynus ATCC 38327.</title>
        <authorList>
            <consortium name="The Broad Institute Genome Sequencing Platform"/>
            <person name="Russ C."/>
            <person name="Cuomo C."/>
            <person name="Burger G."/>
            <person name="Gray M.W."/>
            <person name="Holland P.W.H."/>
            <person name="King N."/>
            <person name="Lang F.B.F."/>
            <person name="Roger A.J."/>
            <person name="Ruiz-Trillo I."/>
            <person name="Young S.K."/>
            <person name="Zeng Q."/>
            <person name="Gargeya S."/>
            <person name="Fitzgerald M."/>
            <person name="Haas B."/>
            <person name="Abouelleil A."/>
            <person name="Alvarado L."/>
            <person name="Arachchi H.M."/>
            <person name="Berlin A."/>
            <person name="Chapman S.B."/>
            <person name="Gearin G."/>
            <person name="Goldberg J."/>
            <person name="Griggs A."/>
            <person name="Gujja S."/>
            <person name="Hansen M."/>
            <person name="Heiman D."/>
            <person name="Howarth C."/>
            <person name="Larimer J."/>
            <person name="Lui A."/>
            <person name="MacDonald P.J.P."/>
            <person name="McCowen C."/>
            <person name="Montmayeur A."/>
            <person name="Murphy C."/>
            <person name="Neiman D."/>
            <person name="Pearson M."/>
            <person name="Priest M."/>
            <person name="Roberts A."/>
            <person name="Saif S."/>
            <person name="Shea T."/>
            <person name="Sisk P."/>
            <person name="Stolte C."/>
            <person name="Sykes S."/>
            <person name="Wortman J."/>
            <person name="Nusbaum C."/>
            <person name="Birren B."/>
        </authorList>
    </citation>
    <scope>NUCLEOTIDE SEQUENCE [LARGE SCALE GENOMIC DNA]</scope>
    <source>
        <strain evidence="3 4">ATCC 38327</strain>
    </source>
</reference>
<dbReference type="AlphaFoldDB" id="A0A0L0RY26"/>
<dbReference type="STRING" id="578462.A0A0L0RY26"/>
<gene>
    <name evidence="3" type="ORF">AMAG_01209</name>
</gene>
<accession>A0A0L0RY26</accession>
<keyword evidence="4" id="KW-1185">Reference proteome</keyword>
<feature type="region of interest" description="Disordered" evidence="1">
    <location>
        <begin position="79"/>
        <end position="103"/>
    </location>
</feature>
<evidence type="ECO:0000313" key="4">
    <source>
        <dbReference type="Proteomes" id="UP000054350"/>
    </source>
</evidence>
<dbReference type="Gene3D" id="3.30.1520.10">
    <property type="entry name" value="Phox-like domain"/>
    <property type="match status" value="1"/>
</dbReference>
<evidence type="ECO:0000256" key="1">
    <source>
        <dbReference type="SAM" id="MobiDB-lite"/>
    </source>
</evidence>
<protein>
    <recommendedName>
        <fullName evidence="2">PX domain-containing protein</fullName>
    </recommendedName>
</protein>
<dbReference type="GO" id="GO:0035091">
    <property type="term" value="F:phosphatidylinositol binding"/>
    <property type="evidence" value="ECO:0007669"/>
    <property type="project" value="InterPro"/>
</dbReference>
<proteinExistence type="predicted"/>